<name>A0A1I4HBP8_9BACI</name>
<dbReference type="Proteomes" id="UP000198565">
    <property type="component" value="Unassembled WGS sequence"/>
</dbReference>
<dbReference type="STRING" id="334253.SAMN04487943_101338"/>
<reference evidence="2" key="1">
    <citation type="submission" date="2016-10" db="EMBL/GenBank/DDBJ databases">
        <authorList>
            <person name="Varghese N."/>
            <person name="Submissions S."/>
        </authorList>
    </citation>
    <scope>NUCLEOTIDE SEQUENCE [LARGE SCALE GENOMIC DNA]</scope>
    <source>
        <strain evidence="2">CGMCC 1.4250</strain>
    </source>
</reference>
<dbReference type="AlphaFoldDB" id="A0A1I4HBP8"/>
<protein>
    <submittedName>
        <fullName evidence="1">Uncharacterized protein</fullName>
    </submittedName>
</protein>
<sequence length="77" mass="9233">MIDLIHRFNSIKRSSVNQLEKIDSLNRLISDMEEAFEIPTDDSYAMREFKKNNEFLFNFYMEVKDQREVTADAMVTY</sequence>
<evidence type="ECO:0000313" key="2">
    <source>
        <dbReference type="Proteomes" id="UP000198565"/>
    </source>
</evidence>
<gene>
    <name evidence="1" type="ORF">SAMN04487943_101338</name>
</gene>
<dbReference type="EMBL" id="FOTR01000001">
    <property type="protein sequence ID" value="SFL39585.1"/>
    <property type="molecule type" value="Genomic_DNA"/>
</dbReference>
<accession>A0A1I4HBP8</accession>
<evidence type="ECO:0000313" key="1">
    <source>
        <dbReference type="EMBL" id="SFL39585.1"/>
    </source>
</evidence>
<organism evidence="1 2">
    <name type="scientific">Gracilibacillus orientalis</name>
    <dbReference type="NCBI Taxonomy" id="334253"/>
    <lineage>
        <taxon>Bacteria</taxon>
        <taxon>Bacillati</taxon>
        <taxon>Bacillota</taxon>
        <taxon>Bacilli</taxon>
        <taxon>Bacillales</taxon>
        <taxon>Bacillaceae</taxon>
        <taxon>Gracilibacillus</taxon>
    </lineage>
</organism>
<keyword evidence="2" id="KW-1185">Reference proteome</keyword>
<proteinExistence type="predicted"/>